<evidence type="ECO:0000256" key="5">
    <source>
        <dbReference type="ARBA" id="ARBA00023124"/>
    </source>
</evidence>
<dbReference type="KEGG" id="dha:DEHA2G16280g"/>
<keyword evidence="2" id="KW-0645">Protease</keyword>
<reference evidence="9 10" key="1">
    <citation type="journal article" date="2004" name="Nature">
        <title>Genome evolution in yeasts.</title>
        <authorList>
            <consortium name="Genolevures"/>
            <person name="Dujon B."/>
            <person name="Sherman D."/>
            <person name="Fischer G."/>
            <person name="Durrens P."/>
            <person name="Casaregola S."/>
            <person name="Lafontaine I."/>
            <person name="de Montigny J."/>
            <person name="Marck C."/>
            <person name="Neuveglise C."/>
            <person name="Talla E."/>
            <person name="Goffard N."/>
            <person name="Frangeul L."/>
            <person name="Aigle M."/>
            <person name="Anthouard V."/>
            <person name="Babour A."/>
            <person name="Barbe V."/>
            <person name="Barnay S."/>
            <person name="Blanchin S."/>
            <person name="Beckerich J.M."/>
            <person name="Beyne E."/>
            <person name="Bleykasten C."/>
            <person name="Boisrame A."/>
            <person name="Boyer J."/>
            <person name="Cattolico L."/>
            <person name="Confanioleri F."/>
            <person name="de Daruvar A."/>
            <person name="Despons L."/>
            <person name="Fabre E."/>
            <person name="Fairhead C."/>
            <person name="Ferry-Dumazet H."/>
            <person name="Groppi A."/>
            <person name="Hantraye F."/>
            <person name="Hennequin C."/>
            <person name="Jauniaux N."/>
            <person name="Joyet P."/>
            <person name="Kachouri R."/>
            <person name="Kerrest A."/>
            <person name="Koszul R."/>
            <person name="Lemaire M."/>
            <person name="Lesur I."/>
            <person name="Ma L."/>
            <person name="Muller H."/>
            <person name="Nicaud J.M."/>
            <person name="Nikolski M."/>
            <person name="Oztas S."/>
            <person name="Ozier-Kalogeropoulos O."/>
            <person name="Pellenz S."/>
            <person name="Potier S."/>
            <person name="Richard G.F."/>
            <person name="Straub M.L."/>
            <person name="Suleau A."/>
            <person name="Swennene D."/>
            <person name="Tekaia F."/>
            <person name="Wesolowski-Louvel M."/>
            <person name="Westhof E."/>
            <person name="Wirth B."/>
            <person name="Zeniou-Meyer M."/>
            <person name="Zivanovic I."/>
            <person name="Bolotin-Fukuhara M."/>
            <person name="Thierry A."/>
            <person name="Bouchier C."/>
            <person name="Caudron B."/>
            <person name="Scarpelli C."/>
            <person name="Gaillardin C."/>
            <person name="Weissenbach J."/>
            <person name="Wincker P."/>
            <person name="Souciet J.L."/>
        </authorList>
    </citation>
    <scope>NUCLEOTIDE SEQUENCE [LARGE SCALE GENOMIC DNA]</scope>
    <source>
        <strain evidence="10">ATCC 36239 / CBS 767 / BCRC 21394 / JCM 1990 / NBRC 0083 / IGC 2968</strain>
    </source>
</reference>
<evidence type="ECO:0000256" key="8">
    <source>
        <dbReference type="SAM" id="MobiDB-lite"/>
    </source>
</evidence>
<dbReference type="VEuPathDB" id="FungiDB:DEHA2G16280g"/>
<evidence type="ECO:0000256" key="4">
    <source>
        <dbReference type="ARBA" id="ARBA00022801"/>
    </source>
</evidence>
<dbReference type="Proteomes" id="UP000000599">
    <property type="component" value="Chromosome G"/>
</dbReference>
<dbReference type="OrthoDB" id="2111841at2759"/>
<dbReference type="Gene3D" id="3.90.1680.10">
    <property type="entry name" value="SOS response associated peptidase-like"/>
    <property type="match status" value="1"/>
</dbReference>
<organism evidence="9 10">
    <name type="scientific">Debaryomyces hansenii (strain ATCC 36239 / CBS 767 / BCRC 21394 / JCM 1990 / NBRC 0083 / IGC 2968)</name>
    <name type="common">Yeast</name>
    <name type="synonym">Torulaspora hansenii</name>
    <dbReference type="NCBI Taxonomy" id="284592"/>
    <lineage>
        <taxon>Eukaryota</taxon>
        <taxon>Fungi</taxon>
        <taxon>Dikarya</taxon>
        <taxon>Ascomycota</taxon>
        <taxon>Saccharomycotina</taxon>
        <taxon>Pichiomycetes</taxon>
        <taxon>Debaryomycetaceae</taxon>
        <taxon>Debaryomyces</taxon>
    </lineage>
</organism>
<dbReference type="Pfam" id="PF02586">
    <property type="entry name" value="SRAP"/>
    <property type="match status" value="1"/>
</dbReference>
<sequence>MCGRYALGININELPQQFNETVLNRSNTNVQYSIKQLSDTNYEAVDESNDEATSNHANRIEIMILNLSNQTFQSSYNIPPTRTALIIYQAKNSDATFKNRYVIESSTFGLVPSWAKPKDPTPIERKGKPGPRYSRELQKYQGKHFNCRKESLANKTPVWNSAKRTRCVVPIQGYFEWIKSGKNKTPYFVHSSKAPLIYLAALYSHNPNYSNSDSHAKYLSSFTIITGPATKEDSKDLSWLHPRKPLMLMPSTNEWHEWLDPEKDWSDSLLDTSLNTIDNKAYMNIEYHTVSSDVGKPFAEGKYLVEKYTKPQKSISQFFKPATKRQLQDNDENKQEKKPKTEENIDVAINANEGNVEIKREP</sequence>
<dbReference type="eggNOG" id="KOG2618">
    <property type="taxonomic scope" value="Eukaryota"/>
</dbReference>
<evidence type="ECO:0000256" key="6">
    <source>
        <dbReference type="ARBA" id="ARBA00023125"/>
    </source>
</evidence>
<evidence type="ECO:0000256" key="2">
    <source>
        <dbReference type="ARBA" id="ARBA00022670"/>
    </source>
</evidence>
<feature type="compositionally biased region" description="Basic and acidic residues" evidence="8">
    <location>
        <begin position="326"/>
        <end position="343"/>
    </location>
</feature>
<dbReference type="HOGENOM" id="CLU_035990_0_0_1"/>
<accession>Q6BHR8</accession>
<gene>
    <name evidence="9" type="ordered locus">DEHA2G16280g</name>
</gene>
<feature type="region of interest" description="Disordered" evidence="8">
    <location>
        <begin position="318"/>
        <end position="362"/>
    </location>
</feature>
<proteinExistence type="inferred from homology"/>
<dbReference type="InParanoid" id="Q6BHR8"/>
<dbReference type="InterPro" id="IPR036590">
    <property type="entry name" value="SRAP-like"/>
</dbReference>
<evidence type="ECO:0000256" key="3">
    <source>
        <dbReference type="ARBA" id="ARBA00022763"/>
    </source>
</evidence>
<keyword evidence="5" id="KW-0190">Covalent protein-DNA linkage</keyword>
<dbReference type="GO" id="GO:0003697">
    <property type="term" value="F:single-stranded DNA binding"/>
    <property type="evidence" value="ECO:0007669"/>
    <property type="project" value="InterPro"/>
</dbReference>
<evidence type="ECO:0000256" key="7">
    <source>
        <dbReference type="ARBA" id="ARBA00023239"/>
    </source>
</evidence>
<dbReference type="EMBL" id="CR382139">
    <property type="protein sequence ID" value="CAG90749.2"/>
    <property type="molecule type" value="Genomic_DNA"/>
</dbReference>
<dbReference type="FunCoup" id="Q6BHR8">
    <property type="interactions" value="643"/>
</dbReference>
<dbReference type="GO" id="GO:0008233">
    <property type="term" value="F:peptidase activity"/>
    <property type="evidence" value="ECO:0007669"/>
    <property type="project" value="UniProtKB-KW"/>
</dbReference>
<comment type="similarity">
    <text evidence="1">Belongs to the SOS response-associated peptidase family.</text>
</comment>
<dbReference type="RefSeq" id="XP_462253.2">
    <property type="nucleotide sequence ID" value="XM_462253.1"/>
</dbReference>
<keyword evidence="7" id="KW-0456">Lyase</keyword>
<name>Q6BHR8_DEBHA</name>
<keyword evidence="6" id="KW-0238">DNA-binding</keyword>
<dbReference type="GO" id="GO:0006508">
    <property type="term" value="P:proteolysis"/>
    <property type="evidence" value="ECO:0007669"/>
    <property type="project" value="UniProtKB-KW"/>
</dbReference>
<dbReference type="GeneID" id="2905177"/>
<evidence type="ECO:0000256" key="1">
    <source>
        <dbReference type="ARBA" id="ARBA00008136"/>
    </source>
</evidence>
<dbReference type="OMA" id="SYNKGPQ"/>
<evidence type="ECO:0000313" key="10">
    <source>
        <dbReference type="Proteomes" id="UP000000599"/>
    </source>
</evidence>
<dbReference type="AlphaFoldDB" id="Q6BHR8"/>
<dbReference type="GO" id="GO:0106300">
    <property type="term" value="P:protein-DNA covalent cross-linking repair"/>
    <property type="evidence" value="ECO:0007669"/>
    <property type="project" value="InterPro"/>
</dbReference>
<dbReference type="InterPro" id="IPR003738">
    <property type="entry name" value="SRAP"/>
</dbReference>
<dbReference type="GO" id="GO:0016829">
    <property type="term" value="F:lyase activity"/>
    <property type="evidence" value="ECO:0007669"/>
    <property type="project" value="UniProtKB-KW"/>
</dbReference>
<keyword evidence="3" id="KW-0227">DNA damage</keyword>
<protein>
    <submittedName>
        <fullName evidence="9">DEHA2G16280p</fullName>
    </submittedName>
</protein>
<dbReference type="PANTHER" id="PTHR13604:SF0">
    <property type="entry name" value="ABASIC SITE PROCESSING PROTEIN HMCES"/>
    <property type="match status" value="1"/>
</dbReference>
<evidence type="ECO:0000313" key="9">
    <source>
        <dbReference type="EMBL" id="CAG90749.2"/>
    </source>
</evidence>
<keyword evidence="4" id="KW-0378">Hydrolase</keyword>
<dbReference type="PANTHER" id="PTHR13604">
    <property type="entry name" value="DC12-RELATED"/>
    <property type="match status" value="1"/>
</dbReference>
<dbReference type="SUPFAM" id="SSF143081">
    <property type="entry name" value="BB1717-like"/>
    <property type="match status" value="1"/>
</dbReference>
<keyword evidence="10" id="KW-1185">Reference proteome</keyword>